<dbReference type="EMBL" id="CM009304">
    <property type="protein sequence ID" value="RQP00418.1"/>
    <property type="molecule type" value="Genomic_DNA"/>
</dbReference>
<gene>
    <name evidence="1" type="ORF">POPTR_015G002050</name>
</gene>
<keyword evidence="2" id="KW-1185">Reference proteome</keyword>
<evidence type="ECO:0000313" key="2">
    <source>
        <dbReference type="Proteomes" id="UP000006729"/>
    </source>
</evidence>
<name>A0A3N7FZL9_POPTR</name>
<evidence type="ECO:0000313" key="1">
    <source>
        <dbReference type="EMBL" id="RQP00418.1"/>
    </source>
</evidence>
<reference evidence="1 2" key="1">
    <citation type="journal article" date="2006" name="Science">
        <title>The genome of black cottonwood, Populus trichocarpa (Torr. &amp; Gray).</title>
        <authorList>
            <person name="Tuskan G.A."/>
            <person name="Difazio S."/>
            <person name="Jansson S."/>
            <person name="Bohlmann J."/>
            <person name="Grigoriev I."/>
            <person name="Hellsten U."/>
            <person name="Putnam N."/>
            <person name="Ralph S."/>
            <person name="Rombauts S."/>
            <person name="Salamov A."/>
            <person name="Schein J."/>
            <person name="Sterck L."/>
            <person name="Aerts A."/>
            <person name="Bhalerao R.R."/>
            <person name="Bhalerao R.P."/>
            <person name="Blaudez D."/>
            <person name="Boerjan W."/>
            <person name="Brun A."/>
            <person name="Brunner A."/>
            <person name="Busov V."/>
            <person name="Campbell M."/>
            <person name="Carlson J."/>
            <person name="Chalot M."/>
            <person name="Chapman J."/>
            <person name="Chen G.L."/>
            <person name="Cooper D."/>
            <person name="Coutinho P.M."/>
            <person name="Couturier J."/>
            <person name="Covert S."/>
            <person name="Cronk Q."/>
            <person name="Cunningham R."/>
            <person name="Davis J."/>
            <person name="Degroeve S."/>
            <person name="Dejardin A."/>
            <person name="Depamphilis C."/>
            <person name="Detter J."/>
            <person name="Dirks B."/>
            <person name="Dubchak I."/>
            <person name="Duplessis S."/>
            <person name="Ehlting J."/>
            <person name="Ellis B."/>
            <person name="Gendler K."/>
            <person name="Goodstein D."/>
            <person name="Gribskov M."/>
            <person name="Grimwood J."/>
            <person name="Groover A."/>
            <person name="Gunter L."/>
            <person name="Hamberger B."/>
            <person name="Heinze B."/>
            <person name="Helariutta Y."/>
            <person name="Henrissat B."/>
            <person name="Holligan D."/>
            <person name="Holt R."/>
            <person name="Huang W."/>
            <person name="Islam-Faridi N."/>
            <person name="Jones S."/>
            <person name="Jones-Rhoades M."/>
            <person name="Jorgensen R."/>
            <person name="Joshi C."/>
            <person name="Kangasjarvi J."/>
            <person name="Karlsson J."/>
            <person name="Kelleher C."/>
            <person name="Kirkpatrick R."/>
            <person name="Kirst M."/>
            <person name="Kohler A."/>
            <person name="Kalluri U."/>
            <person name="Larimer F."/>
            <person name="Leebens-Mack J."/>
            <person name="Leple J.C."/>
            <person name="Locascio P."/>
            <person name="Lou Y."/>
            <person name="Lucas S."/>
            <person name="Martin F."/>
            <person name="Montanini B."/>
            <person name="Napoli C."/>
            <person name="Nelson D.R."/>
            <person name="Nelson C."/>
            <person name="Nieminen K."/>
            <person name="Nilsson O."/>
            <person name="Pereda V."/>
            <person name="Peter G."/>
            <person name="Philippe R."/>
            <person name="Pilate G."/>
            <person name="Poliakov A."/>
            <person name="Razumovskaya J."/>
            <person name="Richardson P."/>
            <person name="Rinaldi C."/>
            <person name="Ritland K."/>
            <person name="Rouze P."/>
            <person name="Ryaboy D."/>
            <person name="Schmutz J."/>
            <person name="Schrader J."/>
            <person name="Segerman B."/>
            <person name="Shin H."/>
            <person name="Siddiqui A."/>
            <person name="Sterky F."/>
            <person name="Terry A."/>
            <person name="Tsai C.J."/>
            <person name="Uberbacher E."/>
            <person name="Unneberg P."/>
            <person name="Vahala J."/>
            <person name="Wall K."/>
            <person name="Wessler S."/>
            <person name="Yang G."/>
            <person name="Yin T."/>
            <person name="Douglas C."/>
            <person name="Marra M."/>
            <person name="Sandberg G."/>
            <person name="Van de Peer Y."/>
            <person name="Rokhsar D."/>
        </authorList>
    </citation>
    <scope>NUCLEOTIDE SEQUENCE [LARGE SCALE GENOMIC DNA]</scope>
    <source>
        <strain evidence="2">cv. Nisqually</strain>
    </source>
</reference>
<dbReference type="AlphaFoldDB" id="A0A3N7FZL9"/>
<protein>
    <submittedName>
        <fullName evidence="1">Uncharacterized protein</fullName>
    </submittedName>
</protein>
<dbReference type="Proteomes" id="UP000006729">
    <property type="component" value="Chromosome 15"/>
</dbReference>
<proteinExistence type="predicted"/>
<organism evidence="1 2">
    <name type="scientific">Populus trichocarpa</name>
    <name type="common">Western balsam poplar</name>
    <name type="synonym">Populus balsamifera subsp. trichocarpa</name>
    <dbReference type="NCBI Taxonomy" id="3694"/>
    <lineage>
        <taxon>Eukaryota</taxon>
        <taxon>Viridiplantae</taxon>
        <taxon>Streptophyta</taxon>
        <taxon>Embryophyta</taxon>
        <taxon>Tracheophyta</taxon>
        <taxon>Spermatophyta</taxon>
        <taxon>Magnoliopsida</taxon>
        <taxon>eudicotyledons</taxon>
        <taxon>Gunneridae</taxon>
        <taxon>Pentapetalae</taxon>
        <taxon>rosids</taxon>
        <taxon>fabids</taxon>
        <taxon>Malpighiales</taxon>
        <taxon>Salicaceae</taxon>
        <taxon>Saliceae</taxon>
        <taxon>Populus</taxon>
    </lineage>
</organism>
<dbReference type="InParanoid" id="A0A3N7FZL9"/>
<accession>A0A3N7FZL9</accession>
<sequence>MFRGLHNARFVRISSETIEVLNLVPGLQARQTCPFKRLKSLKVHGEDNSFVIPDHVQIYLLGDELPEETLHMEGSFLAEPGDHTDHLSTSLLADLTRL</sequence>